<protein>
    <recommendedName>
        <fullName evidence="3">Phospholipid/glycerol acyltransferase domain-containing protein</fullName>
    </recommendedName>
</protein>
<dbReference type="Pfam" id="PF01553">
    <property type="entry name" value="Acyltransferase"/>
    <property type="match status" value="1"/>
</dbReference>
<evidence type="ECO:0000259" key="3">
    <source>
        <dbReference type="SMART" id="SM00563"/>
    </source>
</evidence>
<dbReference type="PANTHER" id="PTHR10434">
    <property type="entry name" value="1-ACYL-SN-GLYCEROL-3-PHOSPHATE ACYLTRANSFERASE"/>
    <property type="match status" value="1"/>
</dbReference>
<accession>X0ZZ44</accession>
<keyword evidence="2" id="KW-0012">Acyltransferase</keyword>
<dbReference type="AlphaFoldDB" id="X0ZZ44"/>
<dbReference type="GO" id="GO:0006654">
    <property type="term" value="P:phosphatidic acid biosynthetic process"/>
    <property type="evidence" value="ECO:0007669"/>
    <property type="project" value="TreeGrafter"/>
</dbReference>
<evidence type="ECO:0000256" key="2">
    <source>
        <dbReference type="ARBA" id="ARBA00023315"/>
    </source>
</evidence>
<comment type="caution">
    <text evidence="4">The sequence shown here is derived from an EMBL/GenBank/DDBJ whole genome shotgun (WGS) entry which is preliminary data.</text>
</comment>
<feature type="domain" description="Phospholipid/glycerol acyltransferase" evidence="3">
    <location>
        <begin position="11"/>
        <end position="123"/>
    </location>
</feature>
<dbReference type="SMART" id="SM00563">
    <property type="entry name" value="PlsC"/>
    <property type="match status" value="1"/>
</dbReference>
<dbReference type="InterPro" id="IPR002123">
    <property type="entry name" value="Plipid/glycerol_acylTrfase"/>
</dbReference>
<name>X0ZZ44_9ZZZZ</name>
<dbReference type="PANTHER" id="PTHR10434:SF11">
    <property type="entry name" value="1-ACYL-SN-GLYCEROL-3-PHOSPHATE ACYLTRANSFERASE"/>
    <property type="match status" value="1"/>
</dbReference>
<dbReference type="CDD" id="cd07989">
    <property type="entry name" value="LPLAT_AGPAT-like"/>
    <property type="match status" value="1"/>
</dbReference>
<dbReference type="EMBL" id="BART01003891">
    <property type="protein sequence ID" value="GAG63152.1"/>
    <property type="molecule type" value="Genomic_DNA"/>
</dbReference>
<feature type="non-terminal residue" evidence="4">
    <location>
        <position position="1"/>
    </location>
</feature>
<dbReference type="GO" id="GO:0003841">
    <property type="term" value="F:1-acylglycerol-3-phosphate O-acyltransferase activity"/>
    <property type="evidence" value="ECO:0007669"/>
    <property type="project" value="TreeGrafter"/>
</dbReference>
<keyword evidence="1" id="KW-0808">Transferase</keyword>
<dbReference type="SUPFAM" id="SSF69593">
    <property type="entry name" value="Glycerol-3-phosphate (1)-acyltransferase"/>
    <property type="match status" value="1"/>
</dbReference>
<evidence type="ECO:0000313" key="4">
    <source>
        <dbReference type="EMBL" id="GAG63152.1"/>
    </source>
</evidence>
<organism evidence="4">
    <name type="scientific">marine sediment metagenome</name>
    <dbReference type="NCBI Taxonomy" id="412755"/>
    <lineage>
        <taxon>unclassified sequences</taxon>
        <taxon>metagenomes</taxon>
        <taxon>ecological metagenomes</taxon>
    </lineage>
</organism>
<gene>
    <name evidence="4" type="ORF">S01H4_10269</name>
</gene>
<proteinExistence type="predicted"/>
<reference evidence="4" key="1">
    <citation type="journal article" date="2014" name="Front. Microbiol.">
        <title>High frequency of phylogenetically diverse reductive dehalogenase-homologous genes in deep subseafloor sedimentary metagenomes.</title>
        <authorList>
            <person name="Kawai M."/>
            <person name="Futagami T."/>
            <person name="Toyoda A."/>
            <person name="Takaki Y."/>
            <person name="Nishi S."/>
            <person name="Hori S."/>
            <person name="Arai W."/>
            <person name="Tsubouchi T."/>
            <person name="Morono Y."/>
            <person name="Uchiyama I."/>
            <person name="Ito T."/>
            <person name="Fujiyama A."/>
            <person name="Inagaki F."/>
            <person name="Takami H."/>
        </authorList>
    </citation>
    <scope>NUCLEOTIDE SEQUENCE</scope>
    <source>
        <strain evidence="4">Expedition CK06-06</strain>
    </source>
</reference>
<sequence length="181" mass="20505">DLHKVPRNGKLIICSNHISYVDPVVIGAYIPRCVYFMAKKELYNNKFLSSLVTFLNAFPVERKAFDRKVFYISFKVLKDGNVLGLFPEGTRSTDGVLRDGKKGTGFIAAESNTPILPVAISGTNKIIKKPHKRIFFPRVKLIVGDIIDIKDILKEHCKKEAILIIVDRTMKEIGKIYNKIK</sequence>
<evidence type="ECO:0000256" key="1">
    <source>
        <dbReference type="ARBA" id="ARBA00022679"/>
    </source>
</evidence>